<name>A0A917PEW9_9ACTN</name>
<organism evidence="2 3">
    <name type="scientific">Streptomyces brasiliensis</name>
    <dbReference type="NCBI Taxonomy" id="1954"/>
    <lineage>
        <taxon>Bacteria</taxon>
        <taxon>Bacillati</taxon>
        <taxon>Actinomycetota</taxon>
        <taxon>Actinomycetes</taxon>
        <taxon>Kitasatosporales</taxon>
        <taxon>Streptomycetaceae</taxon>
        <taxon>Streptomyces</taxon>
    </lineage>
</organism>
<accession>A0A917PEW9</accession>
<comment type="caution">
    <text evidence="2">The sequence shown here is derived from an EMBL/GenBank/DDBJ whole genome shotgun (WGS) entry which is preliminary data.</text>
</comment>
<proteinExistence type="predicted"/>
<evidence type="ECO:0000256" key="1">
    <source>
        <dbReference type="SAM" id="MobiDB-lite"/>
    </source>
</evidence>
<keyword evidence="3" id="KW-1185">Reference proteome</keyword>
<feature type="region of interest" description="Disordered" evidence="1">
    <location>
        <begin position="1"/>
        <end position="75"/>
    </location>
</feature>
<dbReference type="AlphaFoldDB" id="A0A917PEW9"/>
<dbReference type="EMBL" id="BMQA01000172">
    <property type="protein sequence ID" value="GGJ73184.1"/>
    <property type="molecule type" value="Genomic_DNA"/>
</dbReference>
<gene>
    <name evidence="2" type="ORF">GCM10010121_099690</name>
</gene>
<sequence length="75" mass="8076">MLPAKADMLSSGALNQETSKLVLQARENSRARQGCVRRLTPAADTNKHEQQRSAADLSGRSAEAQSRLTDVDGPL</sequence>
<reference evidence="2" key="1">
    <citation type="journal article" date="2014" name="Int. J. Syst. Evol. Microbiol.">
        <title>Complete genome sequence of Corynebacterium casei LMG S-19264T (=DSM 44701T), isolated from a smear-ripened cheese.</title>
        <authorList>
            <consortium name="US DOE Joint Genome Institute (JGI-PGF)"/>
            <person name="Walter F."/>
            <person name="Albersmeier A."/>
            <person name="Kalinowski J."/>
            <person name="Ruckert C."/>
        </authorList>
    </citation>
    <scope>NUCLEOTIDE SEQUENCE</scope>
    <source>
        <strain evidence="2">JCM 3086</strain>
    </source>
</reference>
<evidence type="ECO:0000313" key="3">
    <source>
        <dbReference type="Proteomes" id="UP000657574"/>
    </source>
</evidence>
<feature type="compositionally biased region" description="Polar residues" evidence="1">
    <location>
        <begin position="12"/>
        <end position="21"/>
    </location>
</feature>
<protein>
    <submittedName>
        <fullName evidence="2">Uncharacterized protein</fullName>
    </submittedName>
</protein>
<reference evidence="2" key="2">
    <citation type="submission" date="2020-09" db="EMBL/GenBank/DDBJ databases">
        <authorList>
            <person name="Sun Q."/>
            <person name="Ohkuma M."/>
        </authorList>
    </citation>
    <scope>NUCLEOTIDE SEQUENCE</scope>
    <source>
        <strain evidence="2">JCM 3086</strain>
    </source>
</reference>
<evidence type="ECO:0000313" key="2">
    <source>
        <dbReference type="EMBL" id="GGJ73184.1"/>
    </source>
</evidence>
<dbReference type="Proteomes" id="UP000657574">
    <property type="component" value="Unassembled WGS sequence"/>
</dbReference>